<proteinExistence type="inferred from homology"/>
<evidence type="ECO:0000256" key="4">
    <source>
        <dbReference type="ARBA" id="ARBA00022842"/>
    </source>
</evidence>
<evidence type="ECO:0000256" key="8">
    <source>
        <dbReference type="ARBA" id="ARBA00047883"/>
    </source>
</evidence>
<keyword evidence="5 9" id="KW-0784">Thiamine biosynthesis</keyword>
<dbReference type="EC" id="2.5.1.3" evidence="9"/>
<dbReference type="AlphaFoldDB" id="A0A6V8SJJ1"/>
<comment type="caution">
    <text evidence="11">The sequence shown here is derived from an EMBL/GenBank/DDBJ whole genome shotgun (WGS) entry which is preliminary data.</text>
</comment>
<evidence type="ECO:0000256" key="3">
    <source>
        <dbReference type="ARBA" id="ARBA00022723"/>
    </source>
</evidence>
<name>A0A6V8SJJ1_9CLOT</name>
<evidence type="ECO:0000256" key="7">
    <source>
        <dbReference type="ARBA" id="ARBA00047851"/>
    </source>
</evidence>
<dbReference type="InterPro" id="IPR034291">
    <property type="entry name" value="TMP_synthase"/>
</dbReference>
<keyword evidence="4 9" id="KW-0460">Magnesium</keyword>
<dbReference type="CDD" id="cd00564">
    <property type="entry name" value="TMP_TenI"/>
    <property type="match status" value="1"/>
</dbReference>
<gene>
    <name evidence="9" type="primary">thiE</name>
    <name evidence="11" type="ORF">bsdtw1_03516</name>
</gene>
<dbReference type="PANTHER" id="PTHR20857:SF15">
    <property type="entry name" value="THIAMINE-PHOSPHATE SYNTHASE"/>
    <property type="match status" value="1"/>
</dbReference>
<evidence type="ECO:0000256" key="5">
    <source>
        <dbReference type="ARBA" id="ARBA00022977"/>
    </source>
</evidence>
<reference evidence="11 12" key="1">
    <citation type="submission" date="2020-07" db="EMBL/GenBank/DDBJ databases">
        <title>A new beta-1,3-glucan-decomposing anaerobic bacterium isolated from anoxic soil subjected to biological soil disinfestation.</title>
        <authorList>
            <person name="Ueki A."/>
            <person name="Tonouchi A."/>
        </authorList>
    </citation>
    <scope>NUCLEOTIDE SEQUENCE [LARGE SCALE GENOMIC DNA]</scope>
    <source>
        <strain evidence="11 12">TW1</strain>
    </source>
</reference>
<dbReference type="Gene3D" id="3.20.20.70">
    <property type="entry name" value="Aldolase class I"/>
    <property type="match status" value="1"/>
</dbReference>
<dbReference type="HAMAP" id="MF_00097">
    <property type="entry name" value="TMP_synthase"/>
    <property type="match status" value="1"/>
</dbReference>
<dbReference type="SUPFAM" id="SSF51391">
    <property type="entry name" value="Thiamin phosphate synthase"/>
    <property type="match status" value="1"/>
</dbReference>
<accession>A0A6V8SJJ1</accession>
<comment type="pathway">
    <text evidence="1 9">Cofactor biosynthesis; thiamine diphosphate biosynthesis; thiamine phosphate from 4-amino-2-methyl-5-diphosphomethylpyrimidine and 4-methyl-5-(2-phosphoethyl)-thiazole: step 1/1.</text>
</comment>
<evidence type="ECO:0000313" key="12">
    <source>
        <dbReference type="Proteomes" id="UP000580568"/>
    </source>
</evidence>
<dbReference type="InterPro" id="IPR022998">
    <property type="entry name" value="ThiamineP_synth_TenI"/>
</dbReference>
<dbReference type="UniPathway" id="UPA00060">
    <property type="reaction ID" value="UER00141"/>
</dbReference>
<evidence type="ECO:0000256" key="6">
    <source>
        <dbReference type="ARBA" id="ARBA00047334"/>
    </source>
</evidence>
<comment type="similarity">
    <text evidence="9">Belongs to the thiamine-phosphate synthase family.</text>
</comment>
<dbReference type="PANTHER" id="PTHR20857">
    <property type="entry name" value="THIAMINE-PHOSPHATE PYROPHOSPHORYLASE"/>
    <property type="match status" value="1"/>
</dbReference>
<keyword evidence="3 9" id="KW-0479">Metal-binding</keyword>
<feature type="binding site" evidence="9">
    <location>
        <position position="205"/>
    </location>
    <ligand>
        <name>2-[(2R,5Z)-2-carboxy-4-methylthiazol-5(2H)-ylidene]ethyl phosphate</name>
        <dbReference type="ChEBI" id="CHEBI:62899"/>
    </ligand>
</feature>
<protein>
    <recommendedName>
        <fullName evidence="9">Thiamine-phosphate synthase</fullName>
        <shortName evidence="9">TP synthase</shortName>
        <shortName evidence="9">TPS</shortName>
        <ecNumber evidence="9">2.5.1.3</ecNumber>
    </recommendedName>
    <alternativeName>
        <fullName evidence="9">Thiamine-phosphate pyrophosphorylase</fullName>
        <shortName evidence="9">TMP pyrophosphorylase</shortName>
        <shortName evidence="9">TMP-PPase</shortName>
    </alternativeName>
</protein>
<comment type="catalytic activity">
    <reaction evidence="6 9">
        <text>4-methyl-5-(2-phosphooxyethyl)-thiazole + 4-amino-2-methyl-5-(diphosphooxymethyl)pyrimidine + H(+) = thiamine phosphate + diphosphate</text>
        <dbReference type="Rhea" id="RHEA:22328"/>
        <dbReference type="ChEBI" id="CHEBI:15378"/>
        <dbReference type="ChEBI" id="CHEBI:33019"/>
        <dbReference type="ChEBI" id="CHEBI:37575"/>
        <dbReference type="ChEBI" id="CHEBI:57841"/>
        <dbReference type="ChEBI" id="CHEBI:58296"/>
        <dbReference type="EC" id="2.5.1.3"/>
    </reaction>
</comment>
<dbReference type="InterPro" id="IPR036206">
    <property type="entry name" value="ThiamineP_synth_sf"/>
</dbReference>
<dbReference type="GO" id="GO:0000287">
    <property type="term" value="F:magnesium ion binding"/>
    <property type="evidence" value="ECO:0007669"/>
    <property type="project" value="UniProtKB-UniRule"/>
</dbReference>
<dbReference type="InterPro" id="IPR013785">
    <property type="entry name" value="Aldolase_TIM"/>
</dbReference>
<comment type="function">
    <text evidence="9">Condenses 4-methyl-5-(beta-hydroxyethyl)thiazole monophosphate (THZ-P) and 2-methyl-4-amino-5-hydroxymethyl pyrimidine pyrophosphate (HMP-PP) to form thiamine monophosphate (TMP).</text>
</comment>
<evidence type="ECO:0000256" key="2">
    <source>
        <dbReference type="ARBA" id="ARBA00022679"/>
    </source>
</evidence>
<feature type="binding site" evidence="9">
    <location>
        <position position="134"/>
    </location>
    <ligand>
        <name>Mg(2+)</name>
        <dbReference type="ChEBI" id="CHEBI:18420"/>
    </ligand>
</feature>
<dbReference type="GO" id="GO:0009229">
    <property type="term" value="P:thiamine diphosphate biosynthetic process"/>
    <property type="evidence" value="ECO:0007669"/>
    <property type="project" value="UniProtKB-UniRule"/>
</dbReference>
<feature type="binding site" evidence="9">
    <location>
        <position position="114"/>
    </location>
    <ligand>
        <name>4-amino-2-methyl-5-(diphosphooxymethyl)pyrimidine</name>
        <dbReference type="ChEBI" id="CHEBI:57841"/>
    </ligand>
</feature>
<comment type="caution">
    <text evidence="9">Lacks conserved residue(s) required for the propagation of feature annotation.</text>
</comment>
<comment type="cofactor">
    <cofactor evidence="9">
        <name>Mg(2+)</name>
        <dbReference type="ChEBI" id="CHEBI:18420"/>
    </cofactor>
    <text evidence="9">Binds 1 Mg(2+) ion per subunit.</text>
</comment>
<dbReference type="RefSeq" id="WP_244638179.1">
    <property type="nucleotide sequence ID" value="NZ_BLZR01000001.1"/>
</dbReference>
<evidence type="ECO:0000256" key="9">
    <source>
        <dbReference type="HAMAP-Rule" id="MF_00097"/>
    </source>
</evidence>
<dbReference type="GO" id="GO:0004789">
    <property type="term" value="F:thiamine-phosphate diphosphorylase activity"/>
    <property type="evidence" value="ECO:0007669"/>
    <property type="project" value="UniProtKB-UniRule"/>
</dbReference>
<comment type="catalytic activity">
    <reaction evidence="8 9">
        <text>2-[(2R,5Z)-2-carboxy-4-methylthiazol-5(2H)-ylidene]ethyl phosphate + 4-amino-2-methyl-5-(diphosphooxymethyl)pyrimidine + 2 H(+) = thiamine phosphate + CO2 + diphosphate</text>
        <dbReference type="Rhea" id="RHEA:47844"/>
        <dbReference type="ChEBI" id="CHEBI:15378"/>
        <dbReference type="ChEBI" id="CHEBI:16526"/>
        <dbReference type="ChEBI" id="CHEBI:33019"/>
        <dbReference type="ChEBI" id="CHEBI:37575"/>
        <dbReference type="ChEBI" id="CHEBI:57841"/>
        <dbReference type="ChEBI" id="CHEBI:62899"/>
        <dbReference type="EC" id="2.5.1.3"/>
    </reaction>
</comment>
<comment type="catalytic activity">
    <reaction evidence="7 9">
        <text>2-(2-carboxy-4-methylthiazol-5-yl)ethyl phosphate + 4-amino-2-methyl-5-(diphosphooxymethyl)pyrimidine + 2 H(+) = thiamine phosphate + CO2 + diphosphate</text>
        <dbReference type="Rhea" id="RHEA:47848"/>
        <dbReference type="ChEBI" id="CHEBI:15378"/>
        <dbReference type="ChEBI" id="CHEBI:16526"/>
        <dbReference type="ChEBI" id="CHEBI:33019"/>
        <dbReference type="ChEBI" id="CHEBI:37575"/>
        <dbReference type="ChEBI" id="CHEBI:57841"/>
        <dbReference type="ChEBI" id="CHEBI:62890"/>
        <dbReference type="EC" id="2.5.1.3"/>
    </reaction>
</comment>
<feature type="binding site" evidence="9">
    <location>
        <position position="178"/>
    </location>
    <ligand>
        <name>4-amino-2-methyl-5-(diphosphooxymethyl)pyrimidine</name>
        <dbReference type="ChEBI" id="CHEBI:57841"/>
    </ligand>
</feature>
<dbReference type="GO" id="GO:0009228">
    <property type="term" value="P:thiamine biosynthetic process"/>
    <property type="evidence" value="ECO:0007669"/>
    <property type="project" value="UniProtKB-KW"/>
</dbReference>
<sequence length="247" mass="27034">MKKDLVKNVNKNIDEDMLEVINKDILKDTDKNVSVISEGGIINIKTVITKGIYVVTNRKLIKEGTLQEIAESSVKGGATAIILREKDLETCCLKELAIKVKEKLSNSNALFIINGNYKVAKAIGADGVHLSFNDFMNFEEKFDGLLGVSVHSLEEAKLAEENGASYLIAGHIFETSCKEGFKGRGLDFLSKICESIRIPVIAIGGISENNIRDTMKCGAYGAAVMSSVMKSKDPENYICSLKHKLDL</sequence>
<feature type="binding site" evidence="9">
    <location>
        <position position="149"/>
    </location>
    <ligand>
        <name>4-amino-2-methyl-5-(diphosphooxymethyl)pyrimidine</name>
        <dbReference type="ChEBI" id="CHEBI:57841"/>
    </ligand>
</feature>
<evidence type="ECO:0000259" key="10">
    <source>
        <dbReference type="Pfam" id="PF02581"/>
    </source>
</evidence>
<dbReference type="Proteomes" id="UP000580568">
    <property type="component" value="Unassembled WGS sequence"/>
</dbReference>
<organism evidence="11 12">
    <name type="scientific">Clostridium fungisolvens</name>
    <dbReference type="NCBI Taxonomy" id="1604897"/>
    <lineage>
        <taxon>Bacteria</taxon>
        <taxon>Bacillati</taxon>
        <taxon>Bacillota</taxon>
        <taxon>Clostridia</taxon>
        <taxon>Eubacteriales</taxon>
        <taxon>Clostridiaceae</taxon>
        <taxon>Clostridium</taxon>
    </lineage>
</organism>
<evidence type="ECO:0000256" key="1">
    <source>
        <dbReference type="ARBA" id="ARBA00005165"/>
    </source>
</evidence>
<keyword evidence="2 9" id="KW-0808">Transferase</keyword>
<feature type="domain" description="Thiamine phosphate synthase/TenI" evidence="10">
    <location>
        <begin position="52"/>
        <end position="228"/>
    </location>
</feature>
<dbReference type="EMBL" id="BLZR01000001">
    <property type="protein sequence ID" value="GFP77389.1"/>
    <property type="molecule type" value="Genomic_DNA"/>
</dbReference>
<dbReference type="Pfam" id="PF02581">
    <property type="entry name" value="TMP-TENI"/>
    <property type="match status" value="1"/>
</dbReference>
<keyword evidence="12" id="KW-1185">Reference proteome</keyword>
<evidence type="ECO:0000313" key="11">
    <source>
        <dbReference type="EMBL" id="GFP77389.1"/>
    </source>
</evidence>
<dbReference type="GO" id="GO:0005737">
    <property type="term" value="C:cytoplasm"/>
    <property type="evidence" value="ECO:0007669"/>
    <property type="project" value="TreeGrafter"/>
</dbReference>